<dbReference type="VEuPathDB" id="AmoebaDB:NAEGRDRAFT_47031"/>
<dbReference type="EMBL" id="GG738854">
    <property type="protein sequence ID" value="EFC47549.1"/>
    <property type="molecule type" value="Genomic_DNA"/>
</dbReference>
<feature type="compositionally biased region" description="Polar residues" evidence="1">
    <location>
        <begin position="1"/>
        <end position="14"/>
    </location>
</feature>
<feature type="compositionally biased region" description="Low complexity" evidence="1">
    <location>
        <begin position="148"/>
        <end position="189"/>
    </location>
</feature>
<dbReference type="GeneID" id="8861617"/>
<proteinExistence type="predicted"/>
<dbReference type="AlphaFoldDB" id="D2V6C9"/>
<accession>D2V6C9</accession>
<evidence type="ECO:0000313" key="2">
    <source>
        <dbReference type="EMBL" id="EFC47549.1"/>
    </source>
</evidence>
<dbReference type="InterPro" id="IPR011042">
    <property type="entry name" value="6-blade_b-propeller_TolB-like"/>
</dbReference>
<dbReference type="RefSeq" id="XP_002680293.1">
    <property type="nucleotide sequence ID" value="XM_002680247.1"/>
</dbReference>
<dbReference type="Gene3D" id="2.120.10.30">
    <property type="entry name" value="TolB, C-terminal domain"/>
    <property type="match status" value="2"/>
</dbReference>
<sequence length="784" mass="88652">MSINTPPTNSQPTTGQHQPPQQQQQGYYQYPPHPQQQPYGQPQYPPQQGYGYPPQQQQPQGGYYGGYAQPYGQPQYPPQGYYGQPQYSPQVGQQPIGTSQIPPPTGQPNVVGQYSPQIQPFGQPQTNQQYPPQQGYYGQPNVPPQQYPPQYVNQPYGQPQYSPQTGIPGQPQPYGQPQTQIPYGQFPPQTGVPPPQQQPFGQPQTQIPQHLPTSIPQKPTPRNLTYQKIATLGEEEDCGEFKFQNVYAMVVHQKRNWLFVADWKYIHIFDLNTKRNLKTLNCNHLWGSGSYPTDIDIDYNDDTFYVIADYSLFKLNFEGDLIMKLNSQNMEEKGMKFVPRYIAVNQADSSVLCATEGSGTQVLQIMTRDGKGGKVISEDSQGKSRYYCFHSICYSGYGDQFYIGDSSTIYLIDSTGKILKTHQLEATPDSLRVDHYTGCLILSDYHKCIKFVNMEGYSKSFAEEGGTSCCEVSDQLGELYVSFHNKIVIYKSGEAHLVSQMGIRPLPVTQPPKVTPNRNMKRLAILGDEEDCGEFKFSGLIAMVVHQKKKHLLVAERLKVHIFDLTTKRHIKTIKVPVGDCQSIYDIDIDYNEDTIVVATDAFYKFSYEGDIMWKVDYHNREQKGFKFIPRYIAVNQLDSSIMCLTEGCGTQIIQMCTKDGQSGKVISEDSQGKSRYYCFCSVLYSGVEDQFYIGDSSTIYLINSKGRILKTHNAGAHTDSMRLDRATGNILLNDYHKSVRLVNLEGYDKILVNDIPIQAVDILDETGELFVGSYDQVFIYKAQ</sequence>
<feature type="compositionally biased region" description="Polar residues" evidence="1">
    <location>
        <begin position="107"/>
        <end position="120"/>
    </location>
</feature>
<gene>
    <name evidence="2" type="ORF">NAEGRDRAFT_47031</name>
</gene>
<dbReference type="InParanoid" id="D2V6C9"/>
<keyword evidence="3" id="KW-1185">Reference proteome</keyword>
<evidence type="ECO:0000256" key="1">
    <source>
        <dbReference type="SAM" id="MobiDB-lite"/>
    </source>
</evidence>
<dbReference type="InterPro" id="IPR011047">
    <property type="entry name" value="Quinoprotein_ADH-like_sf"/>
</dbReference>
<evidence type="ECO:0000313" key="3">
    <source>
        <dbReference type="Proteomes" id="UP000006671"/>
    </source>
</evidence>
<dbReference type="Proteomes" id="UP000006671">
    <property type="component" value="Unassembled WGS sequence"/>
</dbReference>
<feature type="region of interest" description="Disordered" evidence="1">
    <location>
        <begin position="1"/>
        <end position="206"/>
    </location>
</feature>
<protein>
    <submittedName>
        <fullName evidence="2">Predicted protein</fullName>
    </submittedName>
</protein>
<feature type="compositionally biased region" description="Low complexity" evidence="1">
    <location>
        <begin position="122"/>
        <end position="140"/>
    </location>
</feature>
<dbReference type="SUPFAM" id="SSF101898">
    <property type="entry name" value="NHL repeat"/>
    <property type="match status" value="1"/>
</dbReference>
<dbReference type="SUPFAM" id="SSF50998">
    <property type="entry name" value="Quinoprotein alcohol dehydrogenase-like"/>
    <property type="match status" value="1"/>
</dbReference>
<reference evidence="2 3" key="1">
    <citation type="journal article" date="2010" name="Cell">
        <title>The genome of Naegleria gruberi illuminates early eukaryotic versatility.</title>
        <authorList>
            <person name="Fritz-Laylin L.K."/>
            <person name="Prochnik S.E."/>
            <person name="Ginger M.L."/>
            <person name="Dacks J.B."/>
            <person name="Carpenter M.L."/>
            <person name="Field M.C."/>
            <person name="Kuo A."/>
            <person name="Paredez A."/>
            <person name="Chapman J."/>
            <person name="Pham J."/>
            <person name="Shu S."/>
            <person name="Neupane R."/>
            <person name="Cipriano M."/>
            <person name="Mancuso J."/>
            <person name="Tu H."/>
            <person name="Salamov A."/>
            <person name="Lindquist E."/>
            <person name="Shapiro H."/>
            <person name="Lucas S."/>
            <person name="Grigoriev I.V."/>
            <person name="Cande W.Z."/>
            <person name="Fulton C."/>
            <person name="Rokhsar D.S."/>
            <person name="Dawson S.C."/>
        </authorList>
    </citation>
    <scope>NUCLEOTIDE SEQUENCE [LARGE SCALE GENOMIC DNA]</scope>
    <source>
        <strain evidence="2 3">NEG-M</strain>
    </source>
</reference>
<feature type="compositionally biased region" description="Low complexity" evidence="1">
    <location>
        <begin position="15"/>
        <end position="95"/>
    </location>
</feature>
<dbReference type="KEGG" id="ngr:NAEGRDRAFT_47031"/>
<organism evidence="3">
    <name type="scientific">Naegleria gruberi</name>
    <name type="common">Amoeba</name>
    <dbReference type="NCBI Taxonomy" id="5762"/>
    <lineage>
        <taxon>Eukaryota</taxon>
        <taxon>Discoba</taxon>
        <taxon>Heterolobosea</taxon>
        <taxon>Tetramitia</taxon>
        <taxon>Eutetramitia</taxon>
        <taxon>Vahlkampfiidae</taxon>
        <taxon>Naegleria</taxon>
    </lineage>
</organism>
<name>D2V6C9_NAEGR</name>